<gene>
    <name evidence="3" type="ORF">C8F04DRAFT_721231</name>
</gene>
<dbReference type="Gene3D" id="1.25.10.10">
    <property type="entry name" value="Leucine-rich Repeat Variant"/>
    <property type="match status" value="3"/>
</dbReference>
<keyword evidence="4" id="KW-1185">Reference proteome</keyword>
<dbReference type="AlphaFoldDB" id="A0AAD6TFU1"/>
<accession>A0AAD6TFU1</accession>
<dbReference type="InterPro" id="IPR001245">
    <property type="entry name" value="Ser-Thr/Tyr_kinase_cat_dom"/>
</dbReference>
<evidence type="ECO:0000256" key="1">
    <source>
        <dbReference type="SAM" id="MobiDB-lite"/>
    </source>
</evidence>
<dbReference type="EMBL" id="JARJCM010000009">
    <property type="protein sequence ID" value="KAJ7043518.1"/>
    <property type="molecule type" value="Genomic_DNA"/>
</dbReference>
<dbReference type="Pfam" id="PF07714">
    <property type="entry name" value="PK_Tyr_Ser-Thr"/>
    <property type="match status" value="1"/>
</dbReference>
<evidence type="ECO:0000313" key="4">
    <source>
        <dbReference type="Proteomes" id="UP001218188"/>
    </source>
</evidence>
<feature type="region of interest" description="Disordered" evidence="1">
    <location>
        <begin position="537"/>
        <end position="603"/>
    </location>
</feature>
<sequence>MGMCAYELFTDGQVPLVEIAADDLGKQLADGARPRRVDAIPNSAWTIMERCWAHEPVARPTFSQLCLVLGVFQDSDIESLQQASEGFAGEHWSGSELSGWPGLTERLIAILTSVLKIGPVQSVAENVSAAEGLKLSLSPQSQGRVVSALRVLVTLARSSGDDVSVGQILVNAGALPALLVILQLTQLDPEILQLGCEILDGLSQGYANETLAIAIASSDFIRVLIKLAGETEIQTARKALDTAGKLVVSKRSLEEEAEKKQRAISLGIIPRLLELFGRKDAVDAIIEACNFSCMLALPPVALSDEHVGDILRALVPLVAHAIPAVRQSVLETVKTVLFCSSSTSPPVVNSGELANIILDLLEHYDNDTPVAMAQATLEILSRIATKSNIPKLLALSRTVHDTNALLVTVGVLKNVGSGYNTEEKNELAKTHDIFTTLTPLLRSPEEVVSTWTGEAVSAFSTAENIPLFITFLQGDDERLKLMSVRILKELTGGLSEAEKLAVVHSGVLSDLHHLLQKSPADNEPPKHDESSKAAVNGVAGFDNQPKPASEPSLPDSTADVPSPDGPTPSKLDDATDPAATPDNKEGEPTAYNKEGGPTAASSDPVVETVIKQPVNNVVPLQKTTMDRAIELRDSAFAILDAIATNASDNGMEIIADAYVKTGIHTSLVGLLKEPAHDPTLPGDNTRNCIFVLKELARGTDFAKREIIKTDIFREVRRIMDVARGGALRWCCLLVFNLLSSEEVNEDIVLAVLNAEMLERLVANVK</sequence>
<name>A0AAD6TFU1_9AGAR</name>
<dbReference type="SUPFAM" id="SSF48371">
    <property type="entry name" value="ARM repeat"/>
    <property type="match status" value="2"/>
</dbReference>
<dbReference type="Proteomes" id="UP001218188">
    <property type="component" value="Unassembled WGS sequence"/>
</dbReference>
<proteinExistence type="predicted"/>
<dbReference type="GO" id="GO:0004672">
    <property type="term" value="F:protein kinase activity"/>
    <property type="evidence" value="ECO:0007669"/>
    <property type="project" value="InterPro"/>
</dbReference>
<feature type="domain" description="Serine-threonine/tyrosine-protein kinase catalytic" evidence="2">
    <location>
        <begin position="2"/>
        <end position="66"/>
    </location>
</feature>
<evidence type="ECO:0000259" key="2">
    <source>
        <dbReference type="Pfam" id="PF07714"/>
    </source>
</evidence>
<dbReference type="InterPro" id="IPR011989">
    <property type="entry name" value="ARM-like"/>
</dbReference>
<reference evidence="3" key="1">
    <citation type="submission" date="2023-03" db="EMBL/GenBank/DDBJ databases">
        <title>Massive genome expansion in bonnet fungi (Mycena s.s.) driven by repeated elements and novel gene families across ecological guilds.</title>
        <authorList>
            <consortium name="Lawrence Berkeley National Laboratory"/>
            <person name="Harder C.B."/>
            <person name="Miyauchi S."/>
            <person name="Viragh M."/>
            <person name="Kuo A."/>
            <person name="Thoen E."/>
            <person name="Andreopoulos B."/>
            <person name="Lu D."/>
            <person name="Skrede I."/>
            <person name="Drula E."/>
            <person name="Henrissat B."/>
            <person name="Morin E."/>
            <person name="Kohler A."/>
            <person name="Barry K."/>
            <person name="LaButti K."/>
            <person name="Morin E."/>
            <person name="Salamov A."/>
            <person name="Lipzen A."/>
            <person name="Mereny Z."/>
            <person name="Hegedus B."/>
            <person name="Baldrian P."/>
            <person name="Stursova M."/>
            <person name="Weitz H."/>
            <person name="Taylor A."/>
            <person name="Grigoriev I.V."/>
            <person name="Nagy L.G."/>
            <person name="Martin F."/>
            <person name="Kauserud H."/>
        </authorList>
    </citation>
    <scope>NUCLEOTIDE SEQUENCE</scope>
    <source>
        <strain evidence="3">CBHHK200</strain>
    </source>
</reference>
<evidence type="ECO:0000313" key="3">
    <source>
        <dbReference type="EMBL" id="KAJ7043518.1"/>
    </source>
</evidence>
<dbReference type="Gene3D" id="1.10.510.10">
    <property type="entry name" value="Transferase(Phosphotransferase) domain 1"/>
    <property type="match status" value="1"/>
</dbReference>
<dbReference type="InterPro" id="IPR016024">
    <property type="entry name" value="ARM-type_fold"/>
</dbReference>
<comment type="caution">
    <text evidence="3">The sequence shown here is derived from an EMBL/GenBank/DDBJ whole genome shotgun (WGS) entry which is preliminary data.</text>
</comment>
<organism evidence="3 4">
    <name type="scientific">Mycena alexandri</name>
    <dbReference type="NCBI Taxonomy" id="1745969"/>
    <lineage>
        <taxon>Eukaryota</taxon>
        <taxon>Fungi</taxon>
        <taxon>Dikarya</taxon>
        <taxon>Basidiomycota</taxon>
        <taxon>Agaricomycotina</taxon>
        <taxon>Agaricomycetes</taxon>
        <taxon>Agaricomycetidae</taxon>
        <taxon>Agaricales</taxon>
        <taxon>Marasmiineae</taxon>
        <taxon>Mycenaceae</taxon>
        <taxon>Mycena</taxon>
    </lineage>
</organism>
<dbReference type="SUPFAM" id="SSF56112">
    <property type="entry name" value="Protein kinase-like (PK-like)"/>
    <property type="match status" value="1"/>
</dbReference>
<protein>
    <recommendedName>
        <fullName evidence="2">Serine-threonine/tyrosine-protein kinase catalytic domain-containing protein</fullName>
    </recommendedName>
</protein>
<dbReference type="InterPro" id="IPR011009">
    <property type="entry name" value="Kinase-like_dom_sf"/>
</dbReference>